<keyword evidence="7" id="KW-0003">3Fe-4S</keyword>
<dbReference type="InterPro" id="IPR010693">
    <property type="entry name" value="Divergent_4Fe-4S_mono-cluster"/>
</dbReference>
<sequence length="65" mass="6876">MHLEIDREVCIGAGNCVLTAPDLFDQDDDGIVVPLVDDPAAVDPDGVRDAVDRCPSGALRLRSEG</sequence>
<evidence type="ECO:0000256" key="8">
    <source>
        <dbReference type="RuleBase" id="RU368020"/>
    </source>
</evidence>
<dbReference type="PRINTS" id="PR00352">
    <property type="entry name" value="3FE4SFRDOXIN"/>
</dbReference>
<comment type="cofactor">
    <cofactor evidence="1">
        <name>[3Fe-4S] cluster</name>
        <dbReference type="ChEBI" id="CHEBI:21137"/>
    </cofactor>
</comment>
<dbReference type="InterPro" id="IPR001080">
    <property type="entry name" value="3Fe4S_ferredoxin"/>
</dbReference>
<evidence type="ECO:0000256" key="1">
    <source>
        <dbReference type="ARBA" id="ARBA00001927"/>
    </source>
</evidence>
<keyword evidence="3 8" id="KW-0479">Metal-binding</keyword>
<dbReference type="Gene3D" id="3.30.70.20">
    <property type="match status" value="1"/>
</dbReference>
<evidence type="ECO:0000256" key="4">
    <source>
        <dbReference type="ARBA" id="ARBA00022982"/>
    </source>
</evidence>
<evidence type="ECO:0000256" key="7">
    <source>
        <dbReference type="ARBA" id="ARBA00023291"/>
    </source>
</evidence>
<evidence type="ECO:0000313" key="10">
    <source>
        <dbReference type="EMBL" id="NMH97438.1"/>
    </source>
</evidence>
<evidence type="ECO:0000256" key="2">
    <source>
        <dbReference type="ARBA" id="ARBA00022448"/>
    </source>
</evidence>
<comment type="function">
    <text evidence="8">Ferredoxins are iron-sulfur proteins that transfer electrons in a wide variety of metabolic reactions.</text>
</comment>
<keyword evidence="11" id="KW-1185">Reference proteome</keyword>
<protein>
    <recommendedName>
        <fullName evidence="8">Ferredoxin</fullName>
    </recommendedName>
</protein>
<dbReference type="Proteomes" id="UP000820669">
    <property type="component" value="Unassembled WGS sequence"/>
</dbReference>
<dbReference type="SUPFAM" id="SSF54862">
    <property type="entry name" value="4Fe-4S ferredoxins"/>
    <property type="match status" value="1"/>
</dbReference>
<evidence type="ECO:0000256" key="5">
    <source>
        <dbReference type="ARBA" id="ARBA00023004"/>
    </source>
</evidence>
<dbReference type="Pfam" id="PF06902">
    <property type="entry name" value="Fer4_19"/>
    <property type="match status" value="1"/>
</dbReference>
<proteinExistence type="predicted"/>
<dbReference type="PROSITE" id="PS51379">
    <property type="entry name" value="4FE4S_FER_2"/>
    <property type="match status" value="1"/>
</dbReference>
<keyword evidence="2 8" id="KW-0813">Transport</keyword>
<keyword evidence="5 8" id="KW-0408">Iron</keyword>
<feature type="domain" description="4Fe-4S ferredoxin-type" evidence="9">
    <location>
        <begin position="1"/>
        <end position="29"/>
    </location>
</feature>
<evidence type="ECO:0000256" key="3">
    <source>
        <dbReference type="ARBA" id="ARBA00022723"/>
    </source>
</evidence>
<evidence type="ECO:0000259" key="9">
    <source>
        <dbReference type="PROSITE" id="PS51379"/>
    </source>
</evidence>
<keyword evidence="4 8" id="KW-0249">Electron transport</keyword>
<comment type="caution">
    <text evidence="10">The sequence shown here is derived from an EMBL/GenBank/DDBJ whole genome shotgun (WGS) entry which is preliminary data.</text>
</comment>
<organism evidence="10 11">
    <name type="scientific">Pseudonocardia acidicola</name>
    <dbReference type="NCBI Taxonomy" id="2724939"/>
    <lineage>
        <taxon>Bacteria</taxon>
        <taxon>Bacillati</taxon>
        <taxon>Actinomycetota</taxon>
        <taxon>Actinomycetes</taxon>
        <taxon>Pseudonocardiales</taxon>
        <taxon>Pseudonocardiaceae</taxon>
        <taxon>Pseudonocardia</taxon>
    </lineage>
</organism>
<evidence type="ECO:0000256" key="6">
    <source>
        <dbReference type="ARBA" id="ARBA00023014"/>
    </source>
</evidence>
<dbReference type="InterPro" id="IPR017896">
    <property type="entry name" value="4Fe4S_Fe-S-bd"/>
</dbReference>
<keyword evidence="6 8" id="KW-0411">Iron-sulfur</keyword>
<gene>
    <name evidence="10" type="ORF">HF526_08960</name>
</gene>
<evidence type="ECO:0000313" key="11">
    <source>
        <dbReference type="Proteomes" id="UP000820669"/>
    </source>
</evidence>
<dbReference type="RefSeq" id="WP_169380882.1">
    <property type="nucleotide sequence ID" value="NZ_JAAXLA010000012.1"/>
</dbReference>
<dbReference type="InterPro" id="IPR051269">
    <property type="entry name" value="Fe-S_cluster_ET"/>
</dbReference>
<dbReference type="PANTHER" id="PTHR36923:SF3">
    <property type="entry name" value="FERREDOXIN"/>
    <property type="match status" value="1"/>
</dbReference>
<accession>A0ABX1SB85</accession>
<dbReference type="EMBL" id="JAAXLA010000012">
    <property type="protein sequence ID" value="NMH97438.1"/>
    <property type="molecule type" value="Genomic_DNA"/>
</dbReference>
<reference evidence="10 11" key="1">
    <citation type="submission" date="2020-04" db="EMBL/GenBank/DDBJ databases">
        <authorList>
            <person name="Klaysubun C."/>
            <person name="Duangmal K."/>
            <person name="Lipun K."/>
        </authorList>
    </citation>
    <scope>NUCLEOTIDE SEQUENCE [LARGE SCALE GENOMIC DNA]</scope>
    <source>
        <strain evidence="10 11">K10HN5</strain>
    </source>
</reference>
<name>A0ABX1SB85_9PSEU</name>
<dbReference type="PANTHER" id="PTHR36923">
    <property type="entry name" value="FERREDOXIN"/>
    <property type="match status" value="1"/>
</dbReference>